<sequence length="239" mass="27115">MINCGIIVGRNNGGWMVWSRVSGRAILPKESDAKLGMLQWIKYPMQTADDFTREPPVYWSVVRKRTMERVDYFDLDCGSAPLEHRSMINCGIIVGRNNGGWMVWSRVSGRAILPKESDAKLGMLQWIKYPMHLPRCGEGRPIIKRNIKMNPPLTTRFEDGRIKVDSDVKQGFIATVDGKRVFLALDDTYDAIVEQTSYPNGTVIQQGDWVAVNVTISKSDGVRLASNMQKSIKHRYDHV</sequence>
<comment type="caution">
    <text evidence="1">The sequence shown here is derived from an EMBL/GenBank/DDBJ whole genome shotgun (WGS) entry which is preliminary data.</text>
</comment>
<dbReference type="AlphaFoldDB" id="A0A0B2VF23"/>
<dbReference type="EMBL" id="JPKZ01001801">
    <property type="protein sequence ID" value="KHN79982.1"/>
    <property type="molecule type" value="Genomic_DNA"/>
</dbReference>
<organism evidence="1 2">
    <name type="scientific">Toxocara canis</name>
    <name type="common">Canine roundworm</name>
    <dbReference type="NCBI Taxonomy" id="6265"/>
    <lineage>
        <taxon>Eukaryota</taxon>
        <taxon>Metazoa</taxon>
        <taxon>Ecdysozoa</taxon>
        <taxon>Nematoda</taxon>
        <taxon>Chromadorea</taxon>
        <taxon>Rhabditida</taxon>
        <taxon>Spirurina</taxon>
        <taxon>Ascaridomorpha</taxon>
        <taxon>Ascaridoidea</taxon>
        <taxon>Toxocaridae</taxon>
        <taxon>Toxocara</taxon>
    </lineage>
</organism>
<gene>
    <name evidence="1" type="ORF">Tcan_07120</name>
</gene>
<evidence type="ECO:0000313" key="1">
    <source>
        <dbReference type="EMBL" id="KHN79982.1"/>
    </source>
</evidence>
<accession>A0A0B2VF23</accession>
<reference evidence="1 2" key="1">
    <citation type="submission" date="2014-11" db="EMBL/GenBank/DDBJ databases">
        <title>Genetic blueprint of the zoonotic pathogen Toxocara canis.</title>
        <authorList>
            <person name="Zhu X.-Q."/>
            <person name="Korhonen P.K."/>
            <person name="Cai H."/>
            <person name="Young N.D."/>
            <person name="Nejsum P."/>
            <person name="von Samson-Himmelstjerna G."/>
            <person name="Boag P.R."/>
            <person name="Tan P."/>
            <person name="Li Q."/>
            <person name="Min J."/>
            <person name="Yang Y."/>
            <person name="Wang X."/>
            <person name="Fang X."/>
            <person name="Hall R.S."/>
            <person name="Hofmann A."/>
            <person name="Sternberg P.W."/>
            <person name="Jex A.R."/>
            <person name="Gasser R.B."/>
        </authorList>
    </citation>
    <scope>NUCLEOTIDE SEQUENCE [LARGE SCALE GENOMIC DNA]</scope>
    <source>
        <strain evidence="1">PN_DK_2014</strain>
    </source>
</reference>
<dbReference type="Proteomes" id="UP000031036">
    <property type="component" value="Unassembled WGS sequence"/>
</dbReference>
<protein>
    <submittedName>
        <fullName evidence="1">Uncharacterized protein</fullName>
    </submittedName>
</protein>
<keyword evidence="2" id="KW-1185">Reference proteome</keyword>
<name>A0A0B2VF23_TOXCA</name>
<evidence type="ECO:0000313" key="2">
    <source>
        <dbReference type="Proteomes" id="UP000031036"/>
    </source>
</evidence>
<proteinExistence type="predicted"/>